<dbReference type="GO" id="GO:0005507">
    <property type="term" value="F:copper ion binding"/>
    <property type="evidence" value="ECO:0007669"/>
    <property type="project" value="InterPro"/>
</dbReference>
<evidence type="ECO:0000313" key="4">
    <source>
        <dbReference type="EMBL" id="CZR66323.1"/>
    </source>
</evidence>
<dbReference type="GO" id="GO:0004322">
    <property type="term" value="F:ferroxidase activity"/>
    <property type="evidence" value="ECO:0007669"/>
    <property type="project" value="TreeGrafter"/>
</dbReference>
<dbReference type="InterPro" id="IPR002355">
    <property type="entry name" value="Cu_oxidase_Cu_BS"/>
</dbReference>
<gene>
    <name evidence="4" type="ORF">PAC_16224</name>
</gene>
<feature type="domain" description="Plastocyanin-like" evidence="3">
    <location>
        <begin position="5"/>
        <end position="112"/>
    </location>
</feature>
<dbReference type="Gene3D" id="2.60.40.420">
    <property type="entry name" value="Cupredoxins - blue copper proteins"/>
    <property type="match status" value="1"/>
</dbReference>
<dbReference type="PANTHER" id="PTHR11709:SF361">
    <property type="entry name" value="IRON TRANSPORT MULTICOPPER OXIDASE FET3"/>
    <property type="match status" value="1"/>
</dbReference>
<dbReference type="SUPFAM" id="SSF49503">
    <property type="entry name" value="Cupredoxins"/>
    <property type="match status" value="1"/>
</dbReference>
<dbReference type="EMBL" id="FJOG01000036">
    <property type="protein sequence ID" value="CZR66323.1"/>
    <property type="molecule type" value="Genomic_DNA"/>
</dbReference>
<dbReference type="InterPro" id="IPR045087">
    <property type="entry name" value="Cu-oxidase_fam"/>
</dbReference>
<sequence>MDPTIYGTGVNPQVIPFGAVVEISFNNHDTRAHPFHLHGHNFQVVARYGNGPNFPDSPYYPAVSMRRDVILVHPQGAATIRYIADRPGVNLFHCHVEWHVEAGMTATFIRAPDLLQKQKIYTLNSHKQVCKAFGNTLMKGNAGGKSKNWYDLS</sequence>
<dbReference type="OrthoDB" id="2121828at2759"/>
<dbReference type="Pfam" id="PF07731">
    <property type="entry name" value="Cu-oxidase_2"/>
    <property type="match status" value="1"/>
</dbReference>
<dbReference type="InterPro" id="IPR011706">
    <property type="entry name" value="Cu-oxidase_C"/>
</dbReference>
<dbReference type="InterPro" id="IPR008972">
    <property type="entry name" value="Cupredoxin"/>
</dbReference>
<dbReference type="PANTHER" id="PTHR11709">
    <property type="entry name" value="MULTI-COPPER OXIDASE"/>
    <property type="match status" value="1"/>
</dbReference>
<dbReference type="Proteomes" id="UP000184330">
    <property type="component" value="Unassembled WGS sequence"/>
</dbReference>
<dbReference type="AlphaFoldDB" id="A0A1L7XMS0"/>
<accession>A0A1L7XMS0</accession>
<reference evidence="4 5" key="1">
    <citation type="submission" date="2016-03" db="EMBL/GenBank/DDBJ databases">
        <authorList>
            <person name="Ploux O."/>
        </authorList>
    </citation>
    <scope>NUCLEOTIDE SEQUENCE [LARGE SCALE GENOMIC DNA]</scope>
    <source>
        <strain evidence="4 5">UAMH 11012</strain>
    </source>
</reference>
<name>A0A1L7XMS0_9HELO</name>
<dbReference type="GO" id="GO:0033215">
    <property type="term" value="P:reductive iron assimilation"/>
    <property type="evidence" value="ECO:0007669"/>
    <property type="project" value="TreeGrafter"/>
</dbReference>
<evidence type="ECO:0000256" key="1">
    <source>
        <dbReference type="ARBA" id="ARBA00010609"/>
    </source>
</evidence>
<organism evidence="4 5">
    <name type="scientific">Phialocephala subalpina</name>
    <dbReference type="NCBI Taxonomy" id="576137"/>
    <lineage>
        <taxon>Eukaryota</taxon>
        <taxon>Fungi</taxon>
        <taxon>Dikarya</taxon>
        <taxon>Ascomycota</taxon>
        <taxon>Pezizomycotina</taxon>
        <taxon>Leotiomycetes</taxon>
        <taxon>Helotiales</taxon>
        <taxon>Mollisiaceae</taxon>
        <taxon>Phialocephala</taxon>
        <taxon>Phialocephala fortinii species complex</taxon>
    </lineage>
</organism>
<keyword evidence="2" id="KW-0479">Metal-binding</keyword>
<proteinExistence type="inferred from homology"/>
<comment type="similarity">
    <text evidence="1">Belongs to the multicopper oxidase family.</text>
</comment>
<evidence type="ECO:0000259" key="3">
    <source>
        <dbReference type="Pfam" id="PF07731"/>
    </source>
</evidence>
<protein>
    <recommendedName>
        <fullName evidence="3">Plastocyanin-like domain-containing protein</fullName>
    </recommendedName>
</protein>
<dbReference type="PROSITE" id="PS00080">
    <property type="entry name" value="MULTICOPPER_OXIDASE2"/>
    <property type="match status" value="1"/>
</dbReference>
<evidence type="ECO:0000313" key="5">
    <source>
        <dbReference type="Proteomes" id="UP000184330"/>
    </source>
</evidence>
<evidence type="ECO:0000256" key="2">
    <source>
        <dbReference type="ARBA" id="ARBA00022723"/>
    </source>
</evidence>
<keyword evidence="5" id="KW-1185">Reference proteome</keyword>
<dbReference type="GO" id="GO:0033573">
    <property type="term" value="C:high-affinity iron permease complex"/>
    <property type="evidence" value="ECO:0007669"/>
    <property type="project" value="TreeGrafter"/>
</dbReference>
<dbReference type="GO" id="GO:0010106">
    <property type="term" value="P:cellular response to iron ion starvation"/>
    <property type="evidence" value="ECO:0007669"/>
    <property type="project" value="TreeGrafter"/>
</dbReference>
<dbReference type="STRING" id="576137.A0A1L7XMS0"/>